<name>A0A665VCW4_ECHNA</name>
<reference evidence="2" key="2">
    <citation type="submission" date="2025-08" db="UniProtKB">
        <authorList>
            <consortium name="Ensembl"/>
        </authorList>
    </citation>
    <scope>IDENTIFICATION</scope>
</reference>
<proteinExistence type="predicted"/>
<dbReference type="SUPFAM" id="SSF49265">
    <property type="entry name" value="Fibronectin type III"/>
    <property type="match status" value="2"/>
</dbReference>
<reference evidence="2" key="3">
    <citation type="submission" date="2025-09" db="UniProtKB">
        <authorList>
            <consortium name="Ensembl"/>
        </authorList>
    </citation>
    <scope>IDENTIFICATION</scope>
</reference>
<evidence type="ECO:0000313" key="3">
    <source>
        <dbReference type="Proteomes" id="UP000472264"/>
    </source>
</evidence>
<dbReference type="Gene3D" id="2.60.40.10">
    <property type="entry name" value="Immunoglobulins"/>
    <property type="match status" value="3"/>
</dbReference>
<dbReference type="PANTHER" id="PTHR48483:SF1">
    <property type="entry name" value="INTERLEUKIN-12 RECEPTOR SUBUNIT BETA-1-RELATED"/>
    <property type="match status" value="1"/>
</dbReference>
<sequence length="409" mass="46019">KLSLEEVCQSHSSPASLSWSVSLLMNIILSSRPARCVSVVLQRGQEHLCSSFSCTDKVTIENLSKRSSYRLQIRQRSTQARSPLWSGWSPVVLVPAVKTRTRDLNGTREVTLTWKVKPERPAVGGVTYLVNISGSSQNCACKTKTNLTTNKTSFTTYVSYSTVNIFVTARNSMRDSPSAVIHLPAQLAADLKGDHKLHKRSCRQWYKLQDTGPNPESTPKKIFVTDLQDFIPYFYFEHICEDRKPRTVRMCLFYKKQGAPQSEPQDLIIISDSHSPVLTWRPIPPLQQRGFLTHYQLCSVKIKCQNISSSLLMYQLETLEHGAKYNISLAGVTQEGGGPKASVTFNTAPEKQVNGIRFTTQLSWKHICWFAVGGSFPSCVLSVAELRAADRILLWHNDVHRYPEEVGDL</sequence>
<dbReference type="InterPro" id="IPR036116">
    <property type="entry name" value="FN3_sf"/>
</dbReference>
<dbReference type="Ensembl" id="ENSENLT00000029991.1">
    <property type="protein sequence ID" value="ENSENLP00000029122.1"/>
    <property type="gene ID" value="ENSENLG00000012991.1"/>
</dbReference>
<accession>A0A665VCW4</accession>
<dbReference type="InterPro" id="IPR003961">
    <property type="entry name" value="FN3_dom"/>
</dbReference>
<evidence type="ECO:0000259" key="1">
    <source>
        <dbReference type="PROSITE" id="PS50853"/>
    </source>
</evidence>
<dbReference type="Proteomes" id="UP000472264">
    <property type="component" value="Chromosome 4"/>
</dbReference>
<organism evidence="2 3">
    <name type="scientific">Echeneis naucrates</name>
    <name type="common">Live sharksucker</name>
    <dbReference type="NCBI Taxonomy" id="173247"/>
    <lineage>
        <taxon>Eukaryota</taxon>
        <taxon>Metazoa</taxon>
        <taxon>Chordata</taxon>
        <taxon>Craniata</taxon>
        <taxon>Vertebrata</taxon>
        <taxon>Euteleostomi</taxon>
        <taxon>Actinopterygii</taxon>
        <taxon>Neopterygii</taxon>
        <taxon>Teleostei</taxon>
        <taxon>Neoteleostei</taxon>
        <taxon>Acanthomorphata</taxon>
        <taxon>Carangaria</taxon>
        <taxon>Carangiformes</taxon>
        <taxon>Echeneidae</taxon>
        <taxon>Echeneis</taxon>
    </lineage>
</organism>
<dbReference type="InterPro" id="IPR053073">
    <property type="entry name" value="IL11/IL27_subunit_beta"/>
</dbReference>
<dbReference type="PANTHER" id="PTHR48483">
    <property type="entry name" value="INTERLEUKIN-27 SUBUNIT BETA"/>
    <property type="match status" value="1"/>
</dbReference>
<dbReference type="InterPro" id="IPR013783">
    <property type="entry name" value="Ig-like_fold"/>
</dbReference>
<reference evidence="2" key="1">
    <citation type="submission" date="2021-04" db="EMBL/GenBank/DDBJ databases">
        <authorList>
            <consortium name="Wellcome Sanger Institute Data Sharing"/>
        </authorList>
    </citation>
    <scope>NUCLEOTIDE SEQUENCE [LARGE SCALE GENOMIC DNA]</scope>
</reference>
<feature type="domain" description="Fibronectin type-III" evidence="1">
    <location>
        <begin position="260"/>
        <end position="350"/>
    </location>
</feature>
<dbReference type="AlphaFoldDB" id="A0A665VCW4"/>
<dbReference type="PROSITE" id="PS50853">
    <property type="entry name" value="FN3"/>
    <property type="match status" value="1"/>
</dbReference>
<protein>
    <recommendedName>
        <fullName evidence="1">Fibronectin type-III domain-containing protein</fullName>
    </recommendedName>
</protein>
<evidence type="ECO:0000313" key="2">
    <source>
        <dbReference type="Ensembl" id="ENSENLP00000029122.1"/>
    </source>
</evidence>
<keyword evidence="3" id="KW-1185">Reference proteome</keyword>